<dbReference type="EMBL" id="JBBBZM010000026">
    <property type="protein sequence ID" value="KAL0638069.1"/>
    <property type="molecule type" value="Genomic_DNA"/>
</dbReference>
<evidence type="ECO:0008006" key="6">
    <source>
        <dbReference type="Google" id="ProtNLM"/>
    </source>
</evidence>
<feature type="compositionally biased region" description="Polar residues" evidence="2">
    <location>
        <begin position="711"/>
        <end position="723"/>
    </location>
</feature>
<evidence type="ECO:0000256" key="2">
    <source>
        <dbReference type="SAM" id="MobiDB-lite"/>
    </source>
</evidence>
<evidence type="ECO:0000313" key="4">
    <source>
        <dbReference type="EMBL" id="KAL0638069.1"/>
    </source>
</evidence>
<feature type="compositionally biased region" description="Basic and acidic residues" evidence="2">
    <location>
        <begin position="352"/>
        <end position="369"/>
    </location>
</feature>
<sequence>MPSSTSDSSTDFRFVSLRLNATFSAENISSAFTELPHPPPSHDRNPETQVSITPLLFSNPSSAGEGILDEKVVIFSGSCDSEVAIYEYNLTDNKAGWKARDVVPVDGLGRLDIDINSLPLPKGRYYGRAFAYSIATTISTIAPSSTFMKGQSREGDDALKEYEQGVVVTTSTESKAFMFGGQCPTFSSRGDEGTWSVSRAMYSGSMLAVEFPTSRTFAFSPGKQKGASPTMHGSNNPDSLSAVLSENNGHGSYGEWPIPEAGFSLTTIPTDDTSMNVVIIGGHTEKAFVDMRQVAVYQVPEGRWKFADVELPKAAPPKLSSSSTRVATDPRPTTETETTREDPSTAVRAVQRRQEEEEDKDTRRIDPRSGHTAVATKDGKRVIVYGGWVGNVNTPAEPRLIVLELVGDVGKESWRWEIPYTRNGELGPPTDGEEEGLSGHAAVMLEGDVMMITSGYRISPFTNASEVSDRSFFYNVTSASWISMYKPAHVLAAEIKDRHDCDRARRTTGIVLGTVFSIAALAAVVVGYFWYFRKGKRGQDAEKAIYSRPLERERWGSFGFYGKPSASEERLGMFGFYNHSGKPSASQERMVGGGPYGSSAKSMAMSQERVGIVETRSHSYRVLGDDGSRSGTPDGPQRAPLRGVSMTTYVPRPPPKAVLKTNPVRVSTIFEAEEYDRRSSCGATIGSDDLAELYNRSLAFAEKMAVQETIYEQSRSRSGTPSDEWSDTSHRHVLPRPPPRAALSSESLMSLPMAPLRIPYAYSFPPVRTVPPTPKIRTLLTPARFFPIPTKPATNRRVVSLSHGAPSPPMMNPSSKPPKRWSSISALRNALPDILPTSPISLWENGISRGGKNTSRSSESGSDTLSIPIALDATLLGSEGGVRFSVGDDDWDLEAAIEKRVVQVMFTAPKGALRVVNLDEKRIIEQEDEEPESRRVEEGEEEVVEEIVIQGQVKEEEREEEEEEEGEIVIEMREEMMTEMTCQ</sequence>
<proteinExistence type="predicted"/>
<gene>
    <name evidence="4" type="ORF">Q9L58_002845</name>
</gene>
<dbReference type="SUPFAM" id="SSF50965">
    <property type="entry name" value="Galactose oxidase, central domain"/>
    <property type="match status" value="1"/>
</dbReference>
<reference evidence="4 5" key="1">
    <citation type="submission" date="2024-02" db="EMBL/GenBank/DDBJ databases">
        <title>Discinaceae phylogenomics.</title>
        <authorList>
            <person name="Dirks A.C."/>
            <person name="James T.Y."/>
        </authorList>
    </citation>
    <scope>NUCLEOTIDE SEQUENCE [LARGE SCALE GENOMIC DNA]</scope>
    <source>
        <strain evidence="4 5">ACD0624</strain>
    </source>
</reference>
<evidence type="ECO:0000256" key="1">
    <source>
        <dbReference type="SAM" id="Coils"/>
    </source>
</evidence>
<name>A0ABR3GQ81_9PEZI</name>
<feature type="region of interest" description="Disordered" evidence="2">
    <location>
        <begin position="622"/>
        <end position="658"/>
    </location>
</feature>
<dbReference type="InterPro" id="IPR011043">
    <property type="entry name" value="Gal_Oxase/kelch_b-propeller"/>
</dbReference>
<organism evidence="4 5">
    <name type="scientific">Discina gigas</name>
    <dbReference type="NCBI Taxonomy" id="1032678"/>
    <lineage>
        <taxon>Eukaryota</taxon>
        <taxon>Fungi</taxon>
        <taxon>Dikarya</taxon>
        <taxon>Ascomycota</taxon>
        <taxon>Pezizomycotina</taxon>
        <taxon>Pezizomycetes</taxon>
        <taxon>Pezizales</taxon>
        <taxon>Discinaceae</taxon>
        <taxon>Discina</taxon>
    </lineage>
</organism>
<keyword evidence="3" id="KW-1133">Transmembrane helix</keyword>
<feature type="region of interest" description="Disordered" evidence="2">
    <location>
        <begin position="314"/>
        <end position="373"/>
    </location>
</feature>
<keyword evidence="5" id="KW-1185">Reference proteome</keyword>
<feature type="region of interest" description="Disordered" evidence="2">
    <location>
        <begin position="802"/>
        <end position="821"/>
    </location>
</feature>
<dbReference type="Gene3D" id="2.120.10.80">
    <property type="entry name" value="Kelch-type beta propeller"/>
    <property type="match status" value="1"/>
</dbReference>
<feature type="coiled-coil region" evidence="1">
    <location>
        <begin position="944"/>
        <end position="974"/>
    </location>
</feature>
<dbReference type="InterPro" id="IPR015915">
    <property type="entry name" value="Kelch-typ_b-propeller"/>
</dbReference>
<evidence type="ECO:0000313" key="5">
    <source>
        <dbReference type="Proteomes" id="UP001447188"/>
    </source>
</evidence>
<dbReference type="Proteomes" id="UP001447188">
    <property type="component" value="Unassembled WGS sequence"/>
</dbReference>
<keyword evidence="3" id="KW-0472">Membrane</keyword>
<accession>A0ABR3GQ81</accession>
<evidence type="ECO:0000256" key="3">
    <source>
        <dbReference type="SAM" id="Phobius"/>
    </source>
</evidence>
<keyword evidence="1" id="KW-0175">Coiled coil</keyword>
<keyword evidence="3" id="KW-0812">Transmembrane</keyword>
<feature type="region of interest" description="Disordered" evidence="2">
    <location>
        <begin position="220"/>
        <end position="246"/>
    </location>
</feature>
<comment type="caution">
    <text evidence="4">The sequence shown here is derived from an EMBL/GenBank/DDBJ whole genome shotgun (WGS) entry which is preliminary data.</text>
</comment>
<feature type="region of interest" description="Disordered" evidence="2">
    <location>
        <begin position="711"/>
        <end position="743"/>
    </location>
</feature>
<protein>
    <recommendedName>
        <fullName evidence="6">Galactose oxidase/kelch, beta-propeller</fullName>
    </recommendedName>
</protein>
<feature type="transmembrane region" description="Helical" evidence="3">
    <location>
        <begin position="510"/>
        <end position="531"/>
    </location>
</feature>
<feature type="compositionally biased region" description="Low complexity" evidence="2">
    <location>
        <begin position="314"/>
        <end position="331"/>
    </location>
</feature>
<feature type="compositionally biased region" description="Polar residues" evidence="2">
    <location>
        <begin position="231"/>
        <end position="246"/>
    </location>
</feature>
<feature type="compositionally biased region" description="Basic and acidic residues" evidence="2">
    <location>
        <begin position="332"/>
        <end position="343"/>
    </location>
</feature>